<feature type="domain" description="Retrovirus-related Pol polyprotein from transposon TNT 1-94-like beta-barrel" evidence="1">
    <location>
        <begin position="4"/>
        <end position="84"/>
    </location>
</feature>
<feature type="non-terminal residue" evidence="2">
    <location>
        <position position="89"/>
    </location>
</feature>
<dbReference type="OrthoDB" id="3251181at2759"/>
<dbReference type="Pfam" id="PF22936">
    <property type="entry name" value="Pol_BBD"/>
    <property type="match status" value="1"/>
</dbReference>
<feature type="non-terminal residue" evidence="2">
    <location>
        <position position="1"/>
    </location>
</feature>
<keyword evidence="3" id="KW-1185">Reference proteome</keyword>
<evidence type="ECO:0000259" key="1">
    <source>
        <dbReference type="Pfam" id="PF22936"/>
    </source>
</evidence>
<evidence type="ECO:0000313" key="2">
    <source>
        <dbReference type="EMBL" id="KIK36291.1"/>
    </source>
</evidence>
<name>A0A0D0A3M4_9AGAM</name>
<dbReference type="EMBL" id="KN835542">
    <property type="protein sequence ID" value="KIK36291.1"/>
    <property type="molecule type" value="Genomic_DNA"/>
</dbReference>
<reference evidence="3" key="2">
    <citation type="submission" date="2015-01" db="EMBL/GenBank/DDBJ databases">
        <title>Evolutionary Origins and Diversification of the Mycorrhizal Mutualists.</title>
        <authorList>
            <consortium name="DOE Joint Genome Institute"/>
            <consortium name="Mycorrhizal Genomics Consortium"/>
            <person name="Kohler A."/>
            <person name="Kuo A."/>
            <person name="Nagy L.G."/>
            <person name="Floudas D."/>
            <person name="Copeland A."/>
            <person name="Barry K.W."/>
            <person name="Cichocki N."/>
            <person name="Veneault-Fourrey C."/>
            <person name="LaButti K."/>
            <person name="Lindquist E.A."/>
            <person name="Lipzen A."/>
            <person name="Lundell T."/>
            <person name="Morin E."/>
            <person name="Murat C."/>
            <person name="Riley R."/>
            <person name="Ohm R."/>
            <person name="Sun H."/>
            <person name="Tunlid A."/>
            <person name="Henrissat B."/>
            <person name="Grigoriev I.V."/>
            <person name="Hibbett D.S."/>
            <person name="Martin F."/>
        </authorList>
    </citation>
    <scope>NUCLEOTIDE SEQUENCE [LARGE SCALE GENOMIC DNA]</scope>
    <source>
        <strain evidence="3">UH-Slu-Lm8-n1</strain>
    </source>
</reference>
<protein>
    <recommendedName>
        <fullName evidence="1">Retrovirus-related Pol polyprotein from transposon TNT 1-94-like beta-barrel domain-containing protein</fullName>
    </recommendedName>
</protein>
<dbReference type="HOGENOM" id="CLU_158358_0_0_1"/>
<sequence length="89" mass="9719">VELYDLGSTCHISPFKERFETLSTIPPKSFTAANKQSFNAVGVGEMVIEIPNGVDVSQLRLTEVLYSPEVGYTLVSIGRLDELGHSATF</sequence>
<proteinExistence type="predicted"/>
<reference evidence="2 3" key="1">
    <citation type="submission" date="2014-04" db="EMBL/GenBank/DDBJ databases">
        <authorList>
            <consortium name="DOE Joint Genome Institute"/>
            <person name="Kuo A."/>
            <person name="Ruytinx J."/>
            <person name="Rineau F."/>
            <person name="Colpaert J."/>
            <person name="Kohler A."/>
            <person name="Nagy L.G."/>
            <person name="Floudas D."/>
            <person name="Copeland A."/>
            <person name="Barry K.W."/>
            <person name="Cichocki N."/>
            <person name="Veneault-Fourrey C."/>
            <person name="LaButti K."/>
            <person name="Lindquist E.A."/>
            <person name="Lipzen A."/>
            <person name="Lundell T."/>
            <person name="Morin E."/>
            <person name="Murat C."/>
            <person name="Sun H."/>
            <person name="Tunlid A."/>
            <person name="Henrissat B."/>
            <person name="Grigoriev I.V."/>
            <person name="Hibbett D.S."/>
            <person name="Martin F."/>
            <person name="Nordberg H.P."/>
            <person name="Cantor M.N."/>
            <person name="Hua S.X."/>
        </authorList>
    </citation>
    <scope>NUCLEOTIDE SEQUENCE [LARGE SCALE GENOMIC DNA]</scope>
    <source>
        <strain evidence="2 3">UH-Slu-Lm8-n1</strain>
    </source>
</reference>
<accession>A0A0D0A3M4</accession>
<dbReference type="STRING" id="930992.A0A0D0A3M4"/>
<evidence type="ECO:0000313" key="3">
    <source>
        <dbReference type="Proteomes" id="UP000054485"/>
    </source>
</evidence>
<dbReference type="InterPro" id="IPR054722">
    <property type="entry name" value="PolX-like_BBD"/>
</dbReference>
<gene>
    <name evidence="2" type="ORF">CY34DRAFT_29531</name>
</gene>
<organism evidence="2 3">
    <name type="scientific">Suillus luteus UH-Slu-Lm8-n1</name>
    <dbReference type="NCBI Taxonomy" id="930992"/>
    <lineage>
        <taxon>Eukaryota</taxon>
        <taxon>Fungi</taxon>
        <taxon>Dikarya</taxon>
        <taxon>Basidiomycota</taxon>
        <taxon>Agaricomycotina</taxon>
        <taxon>Agaricomycetes</taxon>
        <taxon>Agaricomycetidae</taxon>
        <taxon>Boletales</taxon>
        <taxon>Suillineae</taxon>
        <taxon>Suillaceae</taxon>
        <taxon>Suillus</taxon>
    </lineage>
</organism>
<dbReference type="InParanoid" id="A0A0D0A3M4"/>
<dbReference type="AlphaFoldDB" id="A0A0D0A3M4"/>
<dbReference type="Proteomes" id="UP000054485">
    <property type="component" value="Unassembled WGS sequence"/>
</dbReference>